<dbReference type="PROSITE" id="PS51257">
    <property type="entry name" value="PROKAR_LIPOPROTEIN"/>
    <property type="match status" value="1"/>
</dbReference>
<dbReference type="EMBL" id="ADMC01000033">
    <property type="protein sequence ID" value="EHP45294.1"/>
    <property type="molecule type" value="Genomic_DNA"/>
</dbReference>
<dbReference type="Proteomes" id="UP000004892">
    <property type="component" value="Unassembled WGS sequence"/>
</dbReference>
<organism evidence="1 2">
    <name type="scientific">Odoribacter laneus YIT 12061</name>
    <dbReference type="NCBI Taxonomy" id="742817"/>
    <lineage>
        <taxon>Bacteria</taxon>
        <taxon>Pseudomonadati</taxon>
        <taxon>Bacteroidota</taxon>
        <taxon>Bacteroidia</taxon>
        <taxon>Bacteroidales</taxon>
        <taxon>Odoribacteraceae</taxon>
        <taxon>Odoribacter</taxon>
    </lineage>
</organism>
<keyword evidence="2" id="KW-1185">Reference proteome</keyword>
<proteinExistence type="predicted"/>
<accession>H1DKZ9</accession>
<protein>
    <submittedName>
        <fullName evidence="1">Uncharacterized protein</fullName>
    </submittedName>
</protein>
<dbReference type="HOGENOM" id="CLU_171049_0_0_10"/>
<sequence length="113" mass="12138">MKKIQLKFQKKVISVLTEKNLSQIVGGNTALSCNSCPTVDYTCDTSNNSTDKDSNQGKCFSDLVCKGGGGTAEEKPYVDPPMYKDSTPCNVYSVYSNCLDPNKPPTIGIGMIG</sequence>
<dbReference type="RefSeq" id="WP_009138078.1">
    <property type="nucleotide sequence ID" value="NZ_JH594598.1"/>
</dbReference>
<name>H1DKZ9_9BACT</name>
<dbReference type="GeneID" id="98070458"/>
<dbReference type="AlphaFoldDB" id="H1DKZ9"/>
<evidence type="ECO:0000313" key="2">
    <source>
        <dbReference type="Proteomes" id="UP000004892"/>
    </source>
</evidence>
<gene>
    <name evidence="1" type="ORF">HMPREF9449_02935</name>
</gene>
<reference evidence="1 2" key="1">
    <citation type="submission" date="2012-01" db="EMBL/GenBank/DDBJ databases">
        <title>The Genome Sequence of Odoribacter laneus YIT 12061.</title>
        <authorList>
            <consortium name="The Broad Institute Genome Sequencing Platform"/>
            <person name="Earl A."/>
            <person name="Ward D."/>
            <person name="Feldgarden M."/>
            <person name="Gevers D."/>
            <person name="Morotomi M."/>
            <person name="Young S.K."/>
            <person name="Zeng Q."/>
            <person name="Gargeya S."/>
            <person name="Fitzgerald M."/>
            <person name="Haas B."/>
            <person name="Abouelleil A."/>
            <person name="Alvarado L."/>
            <person name="Arachchi H.M."/>
            <person name="Berlin A."/>
            <person name="Chapman S.B."/>
            <person name="Gearin G."/>
            <person name="Goldberg J."/>
            <person name="Griggs A."/>
            <person name="Gujja S."/>
            <person name="Hansen M."/>
            <person name="Heiman D."/>
            <person name="Howarth C."/>
            <person name="Larimer J."/>
            <person name="Lui A."/>
            <person name="MacDonald P.J.P."/>
            <person name="McCowen C."/>
            <person name="Montmayeur A."/>
            <person name="Murphy C."/>
            <person name="Neiman D."/>
            <person name="Pearson M."/>
            <person name="Priest M."/>
            <person name="Roberts A."/>
            <person name="Saif S."/>
            <person name="Shea T."/>
            <person name="Sisk P."/>
            <person name="Stolte C."/>
            <person name="Sykes S."/>
            <person name="Wortman J."/>
            <person name="Nusbaum C."/>
            <person name="Birren B."/>
        </authorList>
    </citation>
    <scope>NUCLEOTIDE SEQUENCE [LARGE SCALE GENOMIC DNA]</scope>
    <source>
        <strain evidence="1 2">YIT 12061</strain>
    </source>
</reference>
<evidence type="ECO:0000313" key="1">
    <source>
        <dbReference type="EMBL" id="EHP45294.1"/>
    </source>
</evidence>
<comment type="caution">
    <text evidence="1">The sequence shown here is derived from an EMBL/GenBank/DDBJ whole genome shotgun (WGS) entry which is preliminary data.</text>
</comment>